<dbReference type="PROSITE" id="PS50109">
    <property type="entry name" value="HIS_KIN"/>
    <property type="match status" value="1"/>
</dbReference>
<dbReference type="InterPro" id="IPR029151">
    <property type="entry name" value="Sensor-like_sf"/>
</dbReference>
<dbReference type="EC" id="2.7.13.3" evidence="3"/>
<dbReference type="AlphaFoldDB" id="A0A644X8F4"/>
<dbReference type="InterPro" id="IPR005467">
    <property type="entry name" value="His_kinase_dom"/>
</dbReference>
<evidence type="ECO:0000256" key="7">
    <source>
        <dbReference type="ARBA" id="ARBA00022692"/>
    </source>
</evidence>
<evidence type="ECO:0000313" key="14">
    <source>
        <dbReference type="EMBL" id="MPM12349.1"/>
    </source>
</evidence>
<dbReference type="PROSITE" id="PS50885">
    <property type="entry name" value="HAMP"/>
    <property type="match status" value="1"/>
</dbReference>
<dbReference type="SUPFAM" id="SSF55874">
    <property type="entry name" value="ATPase domain of HSP90 chaperone/DNA topoisomerase II/histidine kinase"/>
    <property type="match status" value="1"/>
</dbReference>
<dbReference type="InterPro" id="IPR010559">
    <property type="entry name" value="Sig_transdc_His_kin_internal"/>
</dbReference>
<comment type="catalytic activity">
    <reaction evidence="1">
        <text>ATP + protein L-histidine = ADP + protein N-phospho-L-histidine.</text>
        <dbReference type="EC" id="2.7.13.3"/>
    </reaction>
</comment>
<comment type="subcellular location">
    <subcellularLocation>
        <location evidence="2">Cell membrane</location>
        <topology evidence="2">Multi-pass membrane protein</topology>
    </subcellularLocation>
</comment>
<dbReference type="PANTHER" id="PTHR34220:SF7">
    <property type="entry name" value="SENSOR HISTIDINE KINASE YPDA"/>
    <property type="match status" value="1"/>
</dbReference>
<keyword evidence="7 11" id="KW-0812">Transmembrane</keyword>
<keyword evidence="9 11" id="KW-1133">Transmembrane helix</keyword>
<evidence type="ECO:0000256" key="4">
    <source>
        <dbReference type="ARBA" id="ARBA00022475"/>
    </source>
</evidence>
<keyword evidence="10 11" id="KW-0472">Membrane</keyword>
<evidence type="ECO:0000259" key="12">
    <source>
        <dbReference type="PROSITE" id="PS50109"/>
    </source>
</evidence>
<feature type="domain" description="HAMP" evidence="13">
    <location>
        <begin position="310"/>
        <end position="362"/>
    </location>
</feature>
<evidence type="ECO:0000256" key="1">
    <source>
        <dbReference type="ARBA" id="ARBA00000085"/>
    </source>
</evidence>
<sequence length="588" mass="66534">MKSIRGPHSIKTILSIAIAVVSISFTLLVSAILFTQFSSTIRENATVSTREIVRQVNANLNYYTNDILTIAGYARDLAKQTNDLPRFEIEQRLRSIVDSRQDIVCLVLFNLEGEAVLSTSDAKLRSAKEIKEQTWFTRALGGEGNFYFTGPHVQQLFTSSYPWVITYSQQISYLNEGGETKYGLLAIDMNFWAVSELCQNARLGSTGYVYFIDNNGKIVYHPYQQLINSDLFNEDLDAVQEHIFGTFTNTFEGRERLVIVDTVNNARWRIVGVAYMDELMSGLDQYTTVMFLVLAFCIIITILLSRTVSAYISRPIRELERLMNSVERGDFSAPPTVGGNQEVAALSQTFALMVGRIRQLMDDIVESQEMKRKFELDALQAKINPHFLYNTLDSVVWMAEQNNTEGVITMITSLAKLFRISISKGRDIITLSEELEHVRNYLIIQQIRYRDKFEFSISMEAGMENLPTIKLIVQPIVENAIYHGIKYLQEMGHIDIKVFKRKPGAVVIEVRDNGVGMDEQKLSNILSYEGPHHKGGAGIGVRNVHQRIQLYYGSDYGLEISSELDEGTLVRLVIPEQAPIHPIKVASS</sequence>
<dbReference type="Pfam" id="PF02743">
    <property type="entry name" value="dCache_1"/>
    <property type="match status" value="1"/>
</dbReference>
<evidence type="ECO:0000256" key="8">
    <source>
        <dbReference type="ARBA" id="ARBA00022777"/>
    </source>
</evidence>
<dbReference type="Pfam" id="PF00672">
    <property type="entry name" value="HAMP"/>
    <property type="match status" value="1"/>
</dbReference>
<keyword evidence="6" id="KW-0808">Transferase</keyword>
<feature type="transmembrane region" description="Helical" evidence="11">
    <location>
        <begin position="289"/>
        <end position="312"/>
    </location>
</feature>
<keyword evidence="5" id="KW-0597">Phosphoprotein</keyword>
<dbReference type="GO" id="GO:0000155">
    <property type="term" value="F:phosphorelay sensor kinase activity"/>
    <property type="evidence" value="ECO:0007669"/>
    <property type="project" value="InterPro"/>
</dbReference>
<feature type="transmembrane region" description="Helical" evidence="11">
    <location>
        <begin position="12"/>
        <end position="34"/>
    </location>
</feature>
<dbReference type="GO" id="GO:0005886">
    <property type="term" value="C:plasma membrane"/>
    <property type="evidence" value="ECO:0007669"/>
    <property type="project" value="UniProtKB-SubCell"/>
</dbReference>
<evidence type="ECO:0000256" key="5">
    <source>
        <dbReference type="ARBA" id="ARBA00022553"/>
    </source>
</evidence>
<protein>
    <recommendedName>
        <fullName evidence="3">histidine kinase</fullName>
        <ecNumber evidence="3">2.7.13.3</ecNumber>
    </recommendedName>
</protein>
<dbReference type="Gene3D" id="3.30.565.10">
    <property type="entry name" value="Histidine kinase-like ATPase, C-terminal domain"/>
    <property type="match status" value="1"/>
</dbReference>
<dbReference type="CDD" id="cd12912">
    <property type="entry name" value="PDC2_MCP_like"/>
    <property type="match status" value="1"/>
</dbReference>
<evidence type="ECO:0000256" key="9">
    <source>
        <dbReference type="ARBA" id="ARBA00022989"/>
    </source>
</evidence>
<organism evidence="14">
    <name type="scientific">bioreactor metagenome</name>
    <dbReference type="NCBI Taxonomy" id="1076179"/>
    <lineage>
        <taxon>unclassified sequences</taxon>
        <taxon>metagenomes</taxon>
        <taxon>ecological metagenomes</taxon>
    </lineage>
</organism>
<dbReference type="SMART" id="SM00304">
    <property type="entry name" value="HAMP"/>
    <property type="match status" value="1"/>
</dbReference>
<dbReference type="InterPro" id="IPR003660">
    <property type="entry name" value="HAMP_dom"/>
</dbReference>
<name>A0A644X8F4_9ZZZZ</name>
<dbReference type="Gene3D" id="3.30.450.20">
    <property type="entry name" value="PAS domain"/>
    <property type="match status" value="1"/>
</dbReference>
<dbReference type="InterPro" id="IPR004358">
    <property type="entry name" value="Sig_transdc_His_kin-like_C"/>
</dbReference>
<dbReference type="Pfam" id="PF06580">
    <property type="entry name" value="His_kinase"/>
    <property type="match status" value="1"/>
</dbReference>
<dbReference type="InterPro" id="IPR050640">
    <property type="entry name" value="Bact_2-comp_sensor_kinase"/>
</dbReference>
<evidence type="ECO:0000259" key="13">
    <source>
        <dbReference type="PROSITE" id="PS50885"/>
    </source>
</evidence>
<dbReference type="SMART" id="SM00387">
    <property type="entry name" value="HATPase_c"/>
    <property type="match status" value="1"/>
</dbReference>
<dbReference type="PANTHER" id="PTHR34220">
    <property type="entry name" value="SENSOR HISTIDINE KINASE YPDA"/>
    <property type="match status" value="1"/>
</dbReference>
<dbReference type="EMBL" id="VSSQ01001959">
    <property type="protein sequence ID" value="MPM12349.1"/>
    <property type="molecule type" value="Genomic_DNA"/>
</dbReference>
<dbReference type="Gene3D" id="6.10.340.10">
    <property type="match status" value="1"/>
</dbReference>
<gene>
    <name evidence="14" type="ORF">SDC9_58702</name>
</gene>
<evidence type="ECO:0000256" key="11">
    <source>
        <dbReference type="SAM" id="Phobius"/>
    </source>
</evidence>
<keyword evidence="4" id="KW-1003">Cell membrane</keyword>
<dbReference type="SUPFAM" id="SSF103190">
    <property type="entry name" value="Sensory domain-like"/>
    <property type="match status" value="1"/>
</dbReference>
<evidence type="ECO:0000256" key="2">
    <source>
        <dbReference type="ARBA" id="ARBA00004651"/>
    </source>
</evidence>
<dbReference type="Pfam" id="PF02518">
    <property type="entry name" value="HATPase_c"/>
    <property type="match status" value="1"/>
</dbReference>
<reference evidence="14" key="1">
    <citation type="submission" date="2019-08" db="EMBL/GenBank/DDBJ databases">
        <authorList>
            <person name="Kucharzyk K."/>
            <person name="Murdoch R.W."/>
            <person name="Higgins S."/>
            <person name="Loffler F."/>
        </authorList>
    </citation>
    <scope>NUCLEOTIDE SEQUENCE</scope>
</reference>
<dbReference type="InterPro" id="IPR033479">
    <property type="entry name" value="dCache_1"/>
</dbReference>
<keyword evidence="8" id="KW-0418">Kinase</keyword>
<dbReference type="CDD" id="cd06225">
    <property type="entry name" value="HAMP"/>
    <property type="match status" value="1"/>
</dbReference>
<dbReference type="SUPFAM" id="SSF158472">
    <property type="entry name" value="HAMP domain-like"/>
    <property type="match status" value="1"/>
</dbReference>
<evidence type="ECO:0000256" key="3">
    <source>
        <dbReference type="ARBA" id="ARBA00012438"/>
    </source>
</evidence>
<evidence type="ECO:0000256" key="6">
    <source>
        <dbReference type="ARBA" id="ARBA00022679"/>
    </source>
</evidence>
<dbReference type="PRINTS" id="PR00344">
    <property type="entry name" value="BCTRLSENSOR"/>
</dbReference>
<dbReference type="InterPro" id="IPR003594">
    <property type="entry name" value="HATPase_dom"/>
</dbReference>
<comment type="caution">
    <text evidence="14">The sequence shown here is derived from an EMBL/GenBank/DDBJ whole genome shotgun (WGS) entry which is preliminary data.</text>
</comment>
<feature type="domain" description="Histidine kinase" evidence="12">
    <location>
        <begin position="473"/>
        <end position="578"/>
    </location>
</feature>
<evidence type="ECO:0000256" key="10">
    <source>
        <dbReference type="ARBA" id="ARBA00023136"/>
    </source>
</evidence>
<dbReference type="InterPro" id="IPR036890">
    <property type="entry name" value="HATPase_C_sf"/>
</dbReference>
<proteinExistence type="predicted"/>
<accession>A0A644X8F4</accession>